<keyword evidence="4 9" id="KW-0812">Transmembrane</keyword>
<name>A0A0P0NXA2_9CAUL</name>
<comment type="subcellular location">
    <subcellularLocation>
        <location evidence="9">Cell membrane</location>
        <topology evidence="9">Multi-pass membrane protein</topology>
    </subcellularLocation>
</comment>
<evidence type="ECO:0000313" key="11">
    <source>
        <dbReference type="EMBL" id="ALL12355.1"/>
    </source>
</evidence>
<gene>
    <name evidence="9" type="primary">lspA</name>
    <name evidence="11" type="ORF">AQ619_02685</name>
</gene>
<comment type="function">
    <text evidence="9">This protein specifically catalyzes the removal of signal peptides from prolipoproteins.</text>
</comment>
<comment type="pathway">
    <text evidence="9">Protein modification; lipoprotein biosynthesis (signal peptide cleavage).</text>
</comment>
<evidence type="ECO:0000256" key="5">
    <source>
        <dbReference type="ARBA" id="ARBA00022750"/>
    </source>
</evidence>
<feature type="transmembrane region" description="Helical" evidence="9">
    <location>
        <begin position="70"/>
        <end position="90"/>
    </location>
</feature>
<dbReference type="EC" id="3.4.23.36" evidence="9"/>
<feature type="transmembrane region" description="Helical" evidence="9">
    <location>
        <begin position="12"/>
        <end position="31"/>
    </location>
</feature>
<evidence type="ECO:0000256" key="10">
    <source>
        <dbReference type="RuleBase" id="RU004181"/>
    </source>
</evidence>
<dbReference type="GO" id="GO:0005886">
    <property type="term" value="C:plasma membrane"/>
    <property type="evidence" value="ECO:0007669"/>
    <property type="project" value="UniProtKB-SubCell"/>
</dbReference>
<evidence type="ECO:0000256" key="1">
    <source>
        <dbReference type="ARBA" id="ARBA00006139"/>
    </source>
</evidence>
<evidence type="ECO:0000256" key="9">
    <source>
        <dbReference type="HAMAP-Rule" id="MF_00161"/>
    </source>
</evidence>
<keyword evidence="2 9" id="KW-1003">Cell membrane</keyword>
<dbReference type="GO" id="GO:0006508">
    <property type="term" value="P:proteolysis"/>
    <property type="evidence" value="ECO:0007669"/>
    <property type="project" value="UniProtKB-KW"/>
</dbReference>
<feature type="active site" evidence="9">
    <location>
        <position position="125"/>
    </location>
</feature>
<keyword evidence="5 9" id="KW-0064">Aspartyl protease</keyword>
<dbReference type="PANTHER" id="PTHR33695:SF1">
    <property type="entry name" value="LIPOPROTEIN SIGNAL PEPTIDASE"/>
    <property type="match status" value="1"/>
</dbReference>
<dbReference type="NCBIfam" id="TIGR00077">
    <property type="entry name" value="lspA"/>
    <property type="match status" value="1"/>
</dbReference>
<keyword evidence="3 9" id="KW-0645">Protease</keyword>
<evidence type="ECO:0000256" key="7">
    <source>
        <dbReference type="ARBA" id="ARBA00022989"/>
    </source>
</evidence>
<keyword evidence="6 9" id="KW-0378">Hydrolase</keyword>
<dbReference type="STRING" id="69395.AQ619_02685"/>
<dbReference type="PRINTS" id="PR00781">
    <property type="entry name" value="LIPOSIGPTASE"/>
</dbReference>
<keyword evidence="7 9" id="KW-1133">Transmembrane helix</keyword>
<comment type="similarity">
    <text evidence="1 9 10">Belongs to the peptidase A8 family.</text>
</comment>
<sequence>MTALNITRQGWIAYAIAVATVALDQLTKLWILHGLNLEARGTVLLPGPVDLTMVWNRGMSFGLLSGHAEWGRWLLTGFSTVVVVGLTLWARKAVRPLMAVGLGLIIGGAIGNNLIDRVIYGAVADFIDVRDLYFPWIFNIADAAISVGVAFLLLDSFLTGEDKLAHPTE</sequence>
<evidence type="ECO:0000256" key="8">
    <source>
        <dbReference type="ARBA" id="ARBA00023136"/>
    </source>
</evidence>
<dbReference type="HAMAP" id="MF_00161">
    <property type="entry name" value="LspA"/>
    <property type="match status" value="1"/>
</dbReference>
<dbReference type="EMBL" id="CP013002">
    <property type="protein sequence ID" value="ALL12355.1"/>
    <property type="molecule type" value="Genomic_DNA"/>
</dbReference>
<keyword evidence="8 9" id="KW-0472">Membrane</keyword>
<dbReference type="RefSeq" id="WP_062143883.1">
    <property type="nucleotide sequence ID" value="NZ_CP013002.1"/>
</dbReference>
<feature type="transmembrane region" description="Helical" evidence="9">
    <location>
        <begin position="135"/>
        <end position="154"/>
    </location>
</feature>
<dbReference type="Pfam" id="PF01252">
    <property type="entry name" value="Peptidase_A8"/>
    <property type="match status" value="1"/>
</dbReference>
<dbReference type="GO" id="GO:0004190">
    <property type="term" value="F:aspartic-type endopeptidase activity"/>
    <property type="evidence" value="ECO:0007669"/>
    <property type="project" value="UniProtKB-UniRule"/>
</dbReference>
<dbReference type="InterPro" id="IPR001872">
    <property type="entry name" value="Peptidase_A8"/>
</dbReference>
<protein>
    <recommendedName>
        <fullName evidence="9">Lipoprotein signal peptidase</fullName>
        <ecNumber evidence="9">3.4.23.36</ecNumber>
    </recommendedName>
    <alternativeName>
        <fullName evidence="9">Prolipoprotein signal peptidase</fullName>
    </alternativeName>
    <alternativeName>
        <fullName evidence="9">Signal peptidase II</fullName>
        <shortName evidence="9">SPase II</shortName>
    </alternativeName>
</protein>
<proteinExistence type="inferred from homology"/>
<organism evidence="11 12">
    <name type="scientific">Caulobacter henricii</name>
    <dbReference type="NCBI Taxonomy" id="69395"/>
    <lineage>
        <taxon>Bacteria</taxon>
        <taxon>Pseudomonadati</taxon>
        <taxon>Pseudomonadota</taxon>
        <taxon>Alphaproteobacteria</taxon>
        <taxon>Caulobacterales</taxon>
        <taxon>Caulobacteraceae</taxon>
        <taxon>Caulobacter</taxon>
    </lineage>
</organism>
<feature type="active site" evidence="9">
    <location>
        <position position="142"/>
    </location>
</feature>
<comment type="catalytic activity">
    <reaction evidence="9">
        <text>Release of signal peptides from bacterial membrane prolipoproteins. Hydrolyzes -Xaa-Yaa-Zaa-|-(S,diacylglyceryl)Cys-, in which Xaa is hydrophobic (preferably Leu), and Yaa (Ala or Ser) and Zaa (Gly or Ala) have small, neutral side chains.</text>
        <dbReference type="EC" id="3.4.23.36"/>
    </reaction>
</comment>
<dbReference type="UniPathway" id="UPA00665"/>
<dbReference type="KEGG" id="chq:AQ619_02685"/>
<feature type="transmembrane region" description="Helical" evidence="9">
    <location>
        <begin position="97"/>
        <end position="115"/>
    </location>
</feature>
<dbReference type="PANTHER" id="PTHR33695">
    <property type="entry name" value="LIPOPROTEIN SIGNAL PEPTIDASE"/>
    <property type="match status" value="1"/>
</dbReference>
<reference evidence="11 12" key="1">
    <citation type="submission" date="2015-10" db="EMBL/GenBank/DDBJ databases">
        <title>Conservation of the essential genome among Caulobacter and Brevundimonas species.</title>
        <authorList>
            <person name="Scott D."/>
            <person name="Ely B."/>
        </authorList>
    </citation>
    <scope>NUCLEOTIDE SEQUENCE [LARGE SCALE GENOMIC DNA]</scope>
    <source>
        <strain evidence="11 12">CB4</strain>
    </source>
</reference>
<evidence type="ECO:0000256" key="6">
    <source>
        <dbReference type="ARBA" id="ARBA00022801"/>
    </source>
</evidence>
<evidence type="ECO:0000256" key="3">
    <source>
        <dbReference type="ARBA" id="ARBA00022670"/>
    </source>
</evidence>
<dbReference type="AlphaFoldDB" id="A0A0P0NXA2"/>
<evidence type="ECO:0000313" key="12">
    <source>
        <dbReference type="Proteomes" id="UP000056905"/>
    </source>
</evidence>
<keyword evidence="12" id="KW-1185">Reference proteome</keyword>
<evidence type="ECO:0000256" key="2">
    <source>
        <dbReference type="ARBA" id="ARBA00022475"/>
    </source>
</evidence>
<evidence type="ECO:0000256" key="4">
    <source>
        <dbReference type="ARBA" id="ARBA00022692"/>
    </source>
</evidence>
<dbReference type="Proteomes" id="UP000056905">
    <property type="component" value="Chromosome"/>
</dbReference>
<accession>A0A0P0NXA2</accession>
<dbReference type="OrthoDB" id="9810259at2"/>